<dbReference type="GO" id="GO:0019172">
    <property type="term" value="F:glyoxalase III activity"/>
    <property type="evidence" value="ECO:0007669"/>
    <property type="project" value="UniProtKB-EC"/>
</dbReference>
<evidence type="ECO:0000256" key="1">
    <source>
        <dbReference type="ARBA" id="ARBA00013134"/>
    </source>
</evidence>
<evidence type="ECO:0000313" key="7">
    <source>
        <dbReference type="EMBL" id="KAK5046414.1"/>
    </source>
</evidence>
<keyword evidence="2" id="KW-0346">Stress response</keyword>
<dbReference type="GO" id="GO:0005737">
    <property type="term" value="C:cytoplasm"/>
    <property type="evidence" value="ECO:0007669"/>
    <property type="project" value="TreeGrafter"/>
</dbReference>
<gene>
    <name evidence="7" type="ORF">LTR84_008217</name>
</gene>
<dbReference type="EC" id="4.2.1.130" evidence="1"/>
<dbReference type="AlphaFoldDB" id="A0AAV9MXU6"/>
<evidence type="ECO:0000256" key="3">
    <source>
        <dbReference type="ARBA" id="ARBA00023239"/>
    </source>
</evidence>
<evidence type="ECO:0000259" key="6">
    <source>
        <dbReference type="Pfam" id="PF01965"/>
    </source>
</evidence>
<accession>A0AAV9MXU6</accession>
<dbReference type="Pfam" id="PF01965">
    <property type="entry name" value="DJ-1_PfpI"/>
    <property type="match status" value="1"/>
</dbReference>
<dbReference type="Gene3D" id="3.40.50.880">
    <property type="match status" value="1"/>
</dbReference>
<comment type="catalytic activity">
    <reaction evidence="5">
        <text>methylglyoxal + H2O = (R)-lactate + H(+)</text>
        <dbReference type="Rhea" id="RHEA:27754"/>
        <dbReference type="ChEBI" id="CHEBI:15377"/>
        <dbReference type="ChEBI" id="CHEBI:15378"/>
        <dbReference type="ChEBI" id="CHEBI:16004"/>
        <dbReference type="ChEBI" id="CHEBI:17158"/>
        <dbReference type="EC" id="4.2.1.130"/>
    </reaction>
</comment>
<dbReference type="InterPro" id="IPR029062">
    <property type="entry name" value="Class_I_gatase-like"/>
</dbReference>
<organism evidence="7 8">
    <name type="scientific">Exophiala bonariae</name>
    <dbReference type="NCBI Taxonomy" id="1690606"/>
    <lineage>
        <taxon>Eukaryota</taxon>
        <taxon>Fungi</taxon>
        <taxon>Dikarya</taxon>
        <taxon>Ascomycota</taxon>
        <taxon>Pezizomycotina</taxon>
        <taxon>Eurotiomycetes</taxon>
        <taxon>Chaetothyriomycetidae</taxon>
        <taxon>Chaetothyriales</taxon>
        <taxon>Herpotrichiellaceae</taxon>
        <taxon>Exophiala</taxon>
    </lineage>
</organism>
<evidence type="ECO:0000256" key="2">
    <source>
        <dbReference type="ARBA" id="ARBA00023016"/>
    </source>
</evidence>
<dbReference type="GO" id="GO:0019243">
    <property type="term" value="P:methylglyoxal catabolic process to D-lactate via S-lactoyl-glutathione"/>
    <property type="evidence" value="ECO:0007669"/>
    <property type="project" value="TreeGrafter"/>
</dbReference>
<dbReference type="InterPro" id="IPR050325">
    <property type="entry name" value="Prot/Nucl_acid_deglycase"/>
</dbReference>
<reference evidence="7 8" key="1">
    <citation type="submission" date="2023-08" db="EMBL/GenBank/DDBJ databases">
        <title>Black Yeasts Isolated from many extreme environments.</title>
        <authorList>
            <person name="Coleine C."/>
            <person name="Stajich J.E."/>
            <person name="Selbmann L."/>
        </authorList>
    </citation>
    <scope>NUCLEOTIDE SEQUENCE [LARGE SCALE GENOMIC DNA]</scope>
    <source>
        <strain evidence="7 8">CCFEE 5792</strain>
    </source>
</reference>
<evidence type="ECO:0000256" key="4">
    <source>
        <dbReference type="ARBA" id="ARBA00038493"/>
    </source>
</evidence>
<dbReference type="EMBL" id="JAVRRD010000030">
    <property type="protein sequence ID" value="KAK5046414.1"/>
    <property type="molecule type" value="Genomic_DNA"/>
</dbReference>
<dbReference type="SUPFAM" id="SSF52317">
    <property type="entry name" value="Class I glutamine amidotransferase-like"/>
    <property type="match status" value="1"/>
</dbReference>
<name>A0AAV9MXU6_9EURO</name>
<evidence type="ECO:0000313" key="8">
    <source>
        <dbReference type="Proteomes" id="UP001358417"/>
    </source>
</evidence>
<keyword evidence="8" id="KW-1185">Reference proteome</keyword>
<proteinExistence type="inferred from homology"/>
<evidence type="ECO:0000256" key="5">
    <source>
        <dbReference type="ARBA" id="ARBA00048082"/>
    </source>
</evidence>
<dbReference type="RefSeq" id="XP_064702005.1">
    <property type="nucleotide sequence ID" value="XM_064851764.1"/>
</dbReference>
<comment type="caution">
    <text evidence="7">The sequence shown here is derived from an EMBL/GenBank/DDBJ whole genome shotgun (WGS) entry which is preliminary data.</text>
</comment>
<dbReference type="CDD" id="cd03141">
    <property type="entry name" value="GATase1_Hsp31_like"/>
    <property type="match status" value="1"/>
</dbReference>
<comment type="similarity">
    <text evidence="4">Belongs to the peptidase C56 family. HSP31-like subfamily.</text>
</comment>
<dbReference type="InterPro" id="IPR002818">
    <property type="entry name" value="DJ-1/PfpI"/>
</dbReference>
<keyword evidence="3" id="KW-0456">Lyase</keyword>
<feature type="domain" description="DJ-1/PfpI" evidence="6">
    <location>
        <begin position="87"/>
        <end position="179"/>
    </location>
</feature>
<protein>
    <recommendedName>
        <fullName evidence="1">D-lactate dehydratase</fullName>
        <ecNumber evidence="1">4.2.1.130</ecNumber>
    </recommendedName>
</protein>
<dbReference type="Proteomes" id="UP001358417">
    <property type="component" value="Unassembled WGS sequence"/>
</dbReference>
<sequence length="234" mass="25584">MTTGKPKVLIVLTSSKHGWYLPELAHPYEILAPHTDITMASHLGGEAPLDEKSVEAFKNDEICARFVRENQKVWKNTEKLEDLVPRAKEFDVLFYVGGYGPTFDVTDSEATVAFVEQFYHSKKIISGICHGAAVLAHRTIPGTDKSILEGHRVTGISNKEVDMLASGIEEPFSVESDLSKAGGKYEKAAEPFSGHVVVSKDSEGRAFITGQNPASAVGIGKAIYEELFKKPYQG</sequence>
<dbReference type="PANTHER" id="PTHR48094:SF11">
    <property type="entry name" value="GLUTATHIONE-INDEPENDENT GLYOXALASE HSP31-RELATED"/>
    <property type="match status" value="1"/>
</dbReference>
<dbReference type="GeneID" id="89976381"/>
<dbReference type="PANTHER" id="PTHR48094">
    <property type="entry name" value="PROTEIN/NUCLEIC ACID DEGLYCASE DJ-1-RELATED"/>
    <property type="match status" value="1"/>
</dbReference>